<dbReference type="Pfam" id="PF07352">
    <property type="entry name" value="Phage_Mu_Gam"/>
    <property type="match status" value="1"/>
</dbReference>
<dbReference type="SUPFAM" id="SSF161266">
    <property type="entry name" value="Gam-like"/>
    <property type="match status" value="1"/>
</dbReference>
<dbReference type="InterPro" id="IPR009951">
    <property type="entry name" value="Host-nuc_inhib_Gam"/>
</dbReference>
<comment type="caution">
    <text evidence="1">The sequence shown here is derived from an EMBL/GenBank/DDBJ whole genome shotgun (WGS) entry which is preliminary data.</text>
</comment>
<dbReference type="AlphaFoldDB" id="A0A9X4B3B3"/>
<evidence type="ECO:0000313" key="2">
    <source>
        <dbReference type="Proteomes" id="UP001141183"/>
    </source>
</evidence>
<organism evidence="1 2">
    <name type="scientific">Clostridium tertium</name>
    <dbReference type="NCBI Taxonomy" id="1559"/>
    <lineage>
        <taxon>Bacteria</taxon>
        <taxon>Bacillati</taxon>
        <taxon>Bacillota</taxon>
        <taxon>Clostridia</taxon>
        <taxon>Eubacteriales</taxon>
        <taxon>Clostridiaceae</taxon>
        <taxon>Clostridium</taxon>
    </lineage>
</organism>
<gene>
    <name evidence="1" type="ORF">NE398_21075</name>
</gene>
<dbReference type="EMBL" id="JAMRYU010000052">
    <property type="protein sequence ID" value="MDC4242617.1"/>
    <property type="molecule type" value="Genomic_DNA"/>
</dbReference>
<dbReference type="GO" id="GO:0042262">
    <property type="term" value="P:DNA protection"/>
    <property type="evidence" value="ECO:0007669"/>
    <property type="project" value="InterPro"/>
</dbReference>
<name>A0A9X4B3B3_9CLOT</name>
<dbReference type="RefSeq" id="WP_209741001.1">
    <property type="nucleotide sequence ID" value="NZ_JAGGJY010000012.1"/>
</dbReference>
<accession>A0A9X4B3B3</accession>
<reference evidence="1" key="1">
    <citation type="submission" date="2022-05" db="EMBL/GenBank/DDBJ databases">
        <title>Draft genome sequence of Clostridium tertium strain CP3 isolated from Peru.</title>
        <authorList>
            <person name="Hurtado R."/>
            <person name="Lima L."/>
            <person name="Sousa T."/>
            <person name="Jaiswal A.K."/>
            <person name="Tiwari S."/>
            <person name="Maturrano L."/>
            <person name="Brenig B."/>
            <person name="Azevedo V."/>
        </authorList>
    </citation>
    <scope>NUCLEOTIDE SEQUENCE</scope>
    <source>
        <strain evidence="1">CP3</strain>
    </source>
</reference>
<protein>
    <submittedName>
        <fullName evidence="1">Host-nuclease inhibitor Gam family protein</fullName>
    </submittedName>
</protein>
<sequence length="169" mass="19878">MENTLLQNDLVEQREGFKIENLEGATWAFRKLRAIENKEAEIKVIAEEEINRVNAWKEKELEQYAKDKEYFSYLLEEFYRAEKAKDKKFKLSTPYGKVTARKSSKWFYDDEKGLLDYLKENGSCCIRVKEEVDKTELKKTFKDGVNTETGEIIPGVRIEETETITVKVE</sequence>
<dbReference type="GO" id="GO:0003690">
    <property type="term" value="F:double-stranded DNA binding"/>
    <property type="evidence" value="ECO:0007669"/>
    <property type="project" value="InterPro"/>
</dbReference>
<proteinExistence type="predicted"/>
<keyword evidence="2" id="KW-1185">Reference proteome</keyword>
<evidence type="ECO:0000313" key="1">
    <source>
        <dbReference type="EMBL" id="MDC4242617.1"/>
    </source>
</evidence>
<dbReference type="Proteomes" id="UP001141183">
    <property type="component" value="Unassembled WGS sequence"/>
</dbReference>